<name>A0A5Q0UFF5_9ARCH</name>
<reference evidence="2" key="1">
    <citation type="submission" date="2019-05" db="EMBL/GenBank/DDBJ databases">
        <title>Candidatus Nanohalobium constans, a novel model system to study the DPANN nano-sized archaea: genomic and physiological characterization of a nanoarchaeon co-cultured with its chitinotrophic host.</title>
        <authorList>
            <person name="La Cono V."/>
            <person name="Arcadi E."/>
            <person name="Crisafi F."/>
            <person name="Denaro R."/>
            <person name="La Spada G."/>
            <person name="Messina E."/>
            <person name="Smedile F."/>
            <person name="Toshchakov S.V."/>
            <person name="Shevchenko M.A."/>
            <person name="Golyshin P.N."/>
            <person name="Golyshina O.V."/>
            <person name="Ferrer M."/>
            <person name="Rohde M."/>
            <person name="Mushegian A."/>
            <person name="Sorokin D.Y."/>
            <person name="Giuliano L."/>
            <person name="Yakimov M.M."/>
        </authorList>
    </citation>
    <scope>NUCLEOTIDE SEQUENCE [LARGE SCALE GENOMIC DNA]</scope>
    <source>
        <strain evidence="2">LC1Nh</strain>
    </source>
</reference>
<proteinExistence type="predicted"/>
<evidence type="ECO:0000313" key="2">
    <source>
        <dbReference type="Proteomes" id="UP000377803"/>
    </source>
</evidence>
<dbReference type="AlphaFoldDB" id="A0A5Q0UFF5"/>
<keyword evidence="2" id="KW-1185">Reference proteome</keyword>
<dbReference type="Proteomes" id="UP000377803">
    <property type="component" value="Chromosome"/>
</dbReference>
<gene>
    <name evidence="1" type="ORF">LC1Nh_0416</name>
</gene>
<evidence type="ECO:0000313" key="1">
    <source>
        <dbReference type="EMBL" id="QGA80317.1"/>
    </source>
</evidence>
<dbReference type="GeneID" id="42364800"/>
<sequence>MRKLLISALILATVTSASAEIDFRSDQPIDFYNHIDLNDNEIRQFFNQSCGEDQAVKDVYNNGSFECAPAGGLDTAVEVNNTLIKNIDANGYQITNLADPASVTGDSAARWKDVVSIEGDTLKGNLNLNGYNISDVDTLKFQSGFSINGSLNTSGGNVNLDNGSISDVYAIDGGGDEIDVLDPVDLNGNQLRNSEGRLEIDGAVYLPSGNLDMAGNNLINPGNVDGVDLDNPAESLTIKNNRYQIIASSIGNNKLNNSQRITVDGLTSTANINATGNILKEVNSVEGSGNLTLRSEASNGVVLEKEDGTQILTAGTANEEVAIPNGDLDIENNGLTIRGGDGTDYTLGQFGNGIEISRQGSGNSELNIEPGVTELGSSKIEIVRGNLDLQGNSIVDSTSSNSIPIGDGTDDSVTINAGGTGQYTVNTGDNSGSTKKRLQITADSSKSDIDIQNANLDLNSNKIKNYYGSACPSGETVVNINNDGTFDCVSIANDVSDVYVNRSGDSLKGNLDMRGNELQDVGKAGINTANPQEDLDVDGTASVQNAGTEMKVDSNGNVVVSLGQ</sequence>
<dbReference type="KEGG" id="ncon:LC1Nh_0416"/>
<accession>A0A5Q0UFF5</accession>
<organism evidence="1 2">
    <name type="scientific">Candidatus Nanohalobium constans</name>
    <dbReference type="NCBI Taxonomy" id="2565781"/>
    <lineage>
        <taxon>Archaea</taxon>
        <taxon>Candidatus Nanohalarchaeota</taxon>
        <taxon>Candidatus Nanohalobia</taxon>
        <taxon>Candidatus Nanohalobiales</taxon>
        <taxon>Candidatus Nanohalobiaceae</taxon>
        <taxon>Candidatus Nanohalobium</taxon>
    </lineage>
</organism>
<protein>
    <submittedName>
        <fullName evidence="1">Uncharacterized protein</fullName>
    </submittedName>
</protein>
<dbReference type="RefSeq" id="WP_153550056.1">
    <property type="nucleotide sequence ID" value="NZ_CP040089.1"/>
</dbReference>
<dbReference type="EMBL" id="CP040089">
    <property type="protein sequence ID" value="QGA80317.1"/>
    <property type="molecule type" value="Genomic_DNA"/>
</dbReference>